<accession>A0A1I1WK54</accession>
<dbReference type="EMBL" id="FONA01000004">
    <property type="protein sequence ID" value="SFD95351.1"/>
    <property type="molecule type" value="Genomic_DNA"/>
</dbReference>
<protein>
    <submittedName>
        <fullName evidence="1">Uncharacterized protein</fullName>
    </submittedName>
</protein>
<name>A0A1I1WK54_9BACT</name>
<sequence length="31" mass="3862">MRIKKQYLEKFRVTRDSLVKNFKGIDRFSKE</sequence>
<proteinExistence type="predicted"/>
<keyword evidence="2" id="KW-1185">Reference proteome</keyword>
<dbReference type="InParanoid" id="A0A1I1WK54"/>
<organism evidence="1 2">
    <name type="scientific">Thermophagus xiamenensis</name>
    <dbReference type="NCBI Taxonomy" id="385682"/>
    <lineage>
        <taxon>Bacteria</taxon>
        <taxon>Pseudomonadati</taxon>
        <taxon>Bacteroidota</taxon>
        <taxon>Bacteroidia</taxon>
        <taxon>Marinilabiliales</taxon>
        <taxon>Marinilabiliaceae</taxon>
        <taxon>Thermophagus</taxon>
    </lineage>
</organism>
<dbReference type="Proteomes" id="UP000181976">
    <property type="component" value="Unassembled WGS sequence"/>
</dbReference>
<gene>
    <name evidence="1" type="ORF">SAMN05444380_104143</name>
</gene>
<reference evidence="1 2" key="1">
    <citation type="submission" date="2016-10" db="EMBL/GenBank/DDBJ databases">
        <authorList>
            <person name="de Groot N.N."/>
        </authorList>
    </citation>
    <scope>NUCLEOTIDE SEQUENCE [LARGE SCALE GENOMIC DNA]</scope>
    <source>
        <strain evidence="1 2">DSM 19012</strain>
    </source>
</reference>
<dbReference type="AlphaFoldDB" id="A0A1I1WK54"/>
<evidence type="ECO:0000313" key="1">
    <source>
        <dbReference type="EMBL" id="SFD95351.1"/>
    </source>
</evidence>
<evidence type="ECO:0000313" key="2">
    <source>
        <dbReference type="Proteomes" id="UP000181976"/>
    </source>
</evidence>